<dbReference type="Proteomes" id="UP000245626">
    <property type="component" value="Unassembled WGS sequence"/>
</dbReference>
<name>A0ACD0NTN3_9BASI</name>
<proteinExistence type="predicted"/>
<dbReference type="EMBL" id="KZ820089">
    <property type="protein sequence ID" value="PWN49160.1"/>
    <property type="molecule type" value="Genomic_DNA"/>
</dbReference>
<gene>
    <name evidence="1" type="ORF">IE53DRAFT_160547</name>
</gene>
<accession>A0ACD0NTN3</accession>
<evidence type="ECO:0000313" key="1">
    <source>
        <dbReference type="EMBL" id="PWN49160.1"/>
    </source>
</evidence>
<sequence length="177" mass="19921">MFGFSSLTSPPLFFFVLSVSHTSFRPRSPMTAQRKPDHGWWARGRRDGCWLQRLRCTPSCSRSCCPLRQGNGVHHARTPLSLECLPTRDPHSPFRPSPGPSVLPWPDGGVSRTERRERISASRILPCNPPEALPDQASLSCSKRFKIRIDFVSQPCGIGRLVRGKRGRVSKYEPAKE</sequence>
<reference evidence="1 2" key="1">
    <citation type="journal article" date="2018" name="Mol. Biol. Evol.">
        <title>Broad Genomic Sampling Reveals a Smut Pathogenic Ancestry of the Fungal Clade Ustilaginomycotina.</title>
        <authorList>
            <person name="Kijpornyongpan T."/>
            <person name="Mondo S.J."/>
            <person name="Barry K."/>
            <person name="Sandor L."/>
            <person name="Lee J."/>
            <person name="Lipzen A."/>
            <person name="Pangilinan J."/>
            <person name="LaButti K."/>
            <person name="Hainaut M."/>
            <person name="Henrissat B."/>
            <person name="Grigoriev I.V."/>
            <person name="Spatafora J.W."/>
            <person name="Aime M.C."/>
        </authorList>
    </citation>
    <scope>NUCLEOTIDE SEQUENCE [LARGE SCALE GENOMIC DNA]</scope>
    <source>
        <strain evidence="1 2">SA 807</strain>
    </source>
</reference>
<evidence type="ECO:0000313" key="2">
    <source>
        <dbReference type="Proteomes" id="UP000245626"/>
    </source>
</evidence>
<protein>
    <submittedName>
        <fullName evidence="1">Uncharacterized protein</fullName>
    </submittedName>
</protein>
<organism evidence="1 2">
    <name type="scientific">Violaceomyces palustris</name>
    <dbReference type="NCBI Taxonomy" id="1673888"/>
    <lineage>
        <taxon>Eukaryota</taxon>
        <taxon>Fungi</taxon>
        <taxon>Dikarya</taxon>
        <taxon>Basidiomycota</taxon>
        <taxon>Ustilaginomycotina</taxon>
        <taxon>Ustilaginomycetes</taxon>
        <taxon>Violaceomycetales</taxon>
        <taxon>Violaceomycetaceae</taxon>
        <taxon>Violaceomyces</taxon>
    </lineage>
</organism>
<keyword evidence="2" id="KW-1185">Reference proteome</keyword>